<dbReference type="Proteomes" id="UP000198379">
    <property type="component" value="Unassembled WGS sequence"/>
</dbReference>
<organism evidence="1 2">
    <name type="scientific">Dokdonia pacifica</name>
    <dbReference type="NCBI Taxonomy" id="1627892"/>
    <lineage>
        <taxon>Bacteria</taxon>
        <taxon>Pseudomonadati</taxon>
        <taxon>Bacteroidota</taxon>
        <taxon>Flavobacteriia</taxon>
        <taxon>Flavobacteriales</taxon>
        <taxon>Flavobacteriaceae</taxon>
        <taxon>Dokdonia</taxon>
    </lineage>
</organism>
<name>A0A239B115_9FLAO</name>
<protein>
    <submittedName>
        <fullName evidence="1">Uncharacterized protein</fullName>
    </submittedName>
</protein>
<evidence type="ECO:0000313" key="2">
    <source>
        <dbReference type="Proteomes" id="UP000198379"/>
    </source>
</evidence>
<gene>
    <name evidence="1" type="ORF">SAMN06265376_105266</name>
</gene>
<dbReference type="EMBL" id="FZNY01000005">
    <property type="protein sequence ID" value="SNS01469.1"/>
    <property type="molecule type" value="Genomic_DNA"/>
</dbReference>
<accession>A0A239B115</accession>
<sequence length="126" mass="13826">MRLKFLITLQNHNNLLKTIIMGIVKSTIYSTTAKEAMTQLEFSTDFQGETASVTVNFVKAGTVVNTETYKLDADNLISKVSLSAPDMNSEGTLTLATHTNSVVFSGVGIWQDVTSFRVENVAIAYR</sequence>
<dbReference type="AlphaFoldDB" id="A0A239B115"/>
<keyword evidence="2" id="KW-1185">Reference proteome</keyword>
<proteinExistence type="predicted"/>
<evidence type="ECO:0000313" key="1">
    <source>
        <dbReference type="EMBL" id="SNS01469.1"/>
    </source>
</evidence>
<reference evidence="1 2" key="1">
    <citation type="submission" date="2017-06" db="EMBL/GenBank/DDBJ databases">
        <authorList>
            <person name="Kim H.J."/>
            <person name="Triplett B.A."/>
        </authorList>
    </citation>
    <scope>NUCLEOTIDE SEQUENCE [LARGE SCALE GENOMIC DNA]</scope>
    <source>
        <strain evidence="1 2">DSM 25597</strain>
    </source>
</reference>